<evidence type="ECO:0000313" key="3">
    <source>
        <dbReference type="Proteomes" id="UP000584374"/>
    </source>
</evidence>
<protein>
    <submittedName>
        <fullName evidence="2">Putative ATP-grasp target RiPP</fullName>
    </submittedName>
</protein>
<comment type="caution">
    <text evidence="2">The sequence shown here is derived from an EMBL/GenBank/DDBJ whole genome shotgun (WGS) entry which is preliminary data.</text>
</comment>
<dbReference type="EMBL" id="JACHIW010000001">
    <property type="protein sequence ID" value="MBB5156731.1"/>
    <property type="molecule type" value="Genomic_DNA"/>
</dbReference>
<feature type="region of interest" description="Disordered" evidence="1">
    <location>
        <begin position="1"/>
        <end position="40"/>
    </location>
</feature>
<feature type="region of interest" description="Disordered" evidence="1">
    <location>
        <begin position="84"/>
        <end position="103"/>
    </location>
</feature>
<evidence type="ECO:0000313" key="2">
    <source>
        <dbReference type="EMBL" id="MBB5156731.1"/>
    </source>
</evidence>
<dbReference type="InterPro" id="IPR026496">
    <property type="entry name" value="GRASP_targ"/>
</dbReference>
<evidence type="ECO:0000256" key="1">
    <source>
        <dbReference type="SAM" id="MobiDB-lite"/>
    </source>
</evidence>
<keyword evidence="3" id="KW-1185">Reference proteome</keyword>
<proteinExistence type="predicted"/>
<dbReference type="RefSeq" id="WP_221467248.1">
    <property type="nucleotide sequence ID" value="NZ_JACHIW010000001.1"/>
</dbReference>
<dbReference type="AlphaFoldDB" id="A0A840QAE7"/>
<feature type="compositionally biased region" description="Acidic residues" evidence="1">
    <location>
        <begin position="94"/>
        <end position="103"/>
    </location>
</feature>
<reference evidence="2 3" key="1">
    <citation type="submission" date="2020-08" db="EMBL/GenBank/DDBJ databases">
        <title>Sequencing the genomes of 1000 actinobacteria strains.</title>
        <authorList>
            <person name="Klenk H.-P."/>
        </authorList>
    </citation>
    <scope>NUCLEOTIDE SEQUENCE [LARGE SCALE GENOMIC DNA]</scope>
    <source>
        <strain evidence="2 3">DSM 45584</strain>
    </source>
</reference>
<sequence>MTSMLTRFADEPLASDSAQFPLARPARAPESTAEPSQVGVRPWGLRGMTELSGTSRVVGVWQYDHERQVAVDGDGRPLAEVMAEPTAGSVTGNDGDEGPSEDYVYDFAPDAPQPV</sequence>
<accession>A0A840QAE7</accession>
<organism evidence="2 3">
    <name type="scientific">Saccharopolyspora phatthalungensis</name>
    <dbReference type="NCBI Taxonomy" id="664693"/>
    <lineage>
        <taxon>Bacteria</taxon>
        <taxon>Bacillati</taxon>
        <taxon>Actinomycetota</taxon>
        <taxon>Actinomycetes</taxon>
        <taxon>Pseudonocardiales</taxon>
        <taxon>Pseudonocardiaceae</taxon>
        <taxon>Saccharopolyspora</taxon>
    </lineage>
</organism>
<dbReference type="Proteomes" id="UP000584374">
    <property type="component" value="Unassembled WGS sequence"/>
</dbReference>
<name>A0A840QAE7_9PSEU</name>
<dbReference type="NCBIfam" id="TIGR04186">
    <property type="entry name" value="GRASP_targ"/>
    <property type="match status" value="1"/>
</dbReference>
<gene>
    <name evidence="2" type="ORF">BJ970_004265</name>
</gene>